<dbReference type="InterPro" id="IPR000531">
    <property type="entry name" value="Beta-barrel_TonB"/>
</dbReference>
<evidence type="ECO:0000256" key="12">
    <source>
        <dbReference type="SAM" id="SignalP"/>
    </source>
</evidence>
<evidence type="ECO:0000313" key="16">
    <source>
        <dbReference type="Proteomes" id="UP000076481"/>
    </source>
</evidence>
<evidence type="ECO:0000256" key="8">
    <source>
        <dbReference type="ARBA" id="ARBA00023170"/>
    </source>
</evidence>
<evidence type="ECO:0000256" key="1">
    <source>
        <dbReference type="ARBA" id="ARBA00004571"/>
    </source>
</evidence>
<keyword evidence="3 10" id="KW-1134">Transmembrane beta strand</keyword>
<dbReference type="AlphaFoldDB" id="A0A165MEW1"/>
<keyword evidence="4 10" id="KW-0812">Transmembrane</keyword>
<dbReference type="PROSITE" id="PS52016">
    <property type="entry name" value="TONB_DEPENDENT_REC_3"/>
    <property type="match status" value="1"/>
</dbReference>
<comment type="subcellular location">
    <subcellularLocation>
        <location evidence="1 10">Cell outer membrane</location>
        <topology evidence="1 10">Multi-pass membrane protein</topology>
    </subcellularLocation>
</comment>
<dbReference type="Gene3D" id="2.170.130.10">
    <property type="entry name" value="TonB-dependent receptor, plug domain"/>
    <property type="match status" value="1"/>
</dbReference>
<keyword evidence="6 11" id="KW-0798">TonB box</keyword>
<evidence type="ECO:0000256" key="3">
    <source>
        <dbReference type="ARBA" id="ARBA00022452"/>
    </source>
</evidence>
<dbReference type="Proteomes" id="UP000076481">
    <property type="component" value="Unassembled WGS sequence"/>
</dbReference>
<comment type="caution">
    <text evidence="15">The sequence shown here is derived from an EMBL/GenBank/DDBJ whole genome shotgun (WGS) entry which is preliminary data.</text>
</comment>
<dbReference type="SUPFAM" id="SSF56935">
    <property type="entry name" value="Porins"/>
    <property type="match status" value="1"/>
</dbReference>
<evidence type="ECO:0000256" key="10">
    <source>
        <dbReference type="PROSITE-ProRule" id="PRU01360"/>
    </source>
</evidence>
<evidence type="ECO:0000313" key="15">
    <source>
        <dbReference type="EMBL" id="KZK75164.1"/>
    </source>
</evidence>
<name>A0A165MEW1_PELLU</name>
<evidence type="ECO:0000256" key="2">
    <source>
        <dbReference type="ARBA" id="ARBA00022448"/>
    </source>
</evidence>
<sequence>MNKKVFLAVMLGLLSSRGAFAEEASPTYMMDEVVVSATKTLNSISDAGGSSVTVITAEEIENSGQETVEELIKGTPGIDVAANGGMGTKTSVFMRGADSQHTLVLIDGIPSNDPSDPNRAPNISNLTVDNIERIEIVRGPVSVLYGGSALAGVINIITKKGGKVPATYVGAEGGSYGTMKFYGGTSGSQGKVDYAFALSRLKTDGFSVYDENNACINPTNLSFEKDGYANTTLSANIGARINETTSLEGTFRYTDARVDVDSFGADVPEKTTDSEQFSGRVALKMKYQSLFSTAYLNISDQNRDNRTGDVSEDTFHGHTYEIGWQGDLSLIDAHVTSLGVSYQNENMRNEDFSPASMLSKEAYTGSIFLQDQWSIGDMKLVGGVRYDNHEIFGDTYTYRLAPSYTYGNTVYKFSYGTGFKAPSLYELFGPYGNSELKAESSTAWDAGFEHRFSPVLKVGSTYFHTEVDDRIDFDRATSLYTQIAGSTTITGVESFAEWQLTSDLFFGLNHTYTYTQDADNEELVRRPKNKVAFSGSWNATKKAKLHGSMQWVGSRRDSGAKDADCNTTGKLESYFLANVSASYDLNGQVRLYGRIDNLFDAYYEEAWTYASVGRSAYAGVKVSF</sequence>
<feature type="signal peptide" evidence="12">
    <location>
        <begin position="1"/>
        <end position="21"/>
    </location>
</feature>
<dbReference type="PANTHER" id="PTHR30069">
    <property type="entry name" value="TONB-DEPENDENT OUTER MEMBRANE RECEPTOR"/>
    <property type="match status" value="1"/>
</dbReference>
<keyword evidence="2 10" id="KW-0813">Transport</keyword>
<dbReference type="GO" id="GO:0044718">
    <property type="term" value="P:siderophore transmembrane transport"/>
    <property type="evidence" value="ECO:0007669"/>
    <property type="project" value="TreeGrafter"/>
</dbReference>
<evidence type="ECO:0000256" key="7">
    <source>
        <dbReference type="ARBA" id="ARBA00023136"/>
    </source>
</evidence>
<proteinExistence type="inferred from homology"/>
<dbReference type="InterPro" id="IPR039426">
    <property type="entry name" value="TonB-dep_rcpt-like"/>
</dbReference>
<keyword evidence="9 10" id="KW-0998">Cell outer membrane</keyword>
<evidence type="ECO:0000259" key="14">
    <source>
        <dbReference type="Pfam" id="PF07715"/>
    </source>
</evidence>
<dbReference type="EMBL" id="LVWG01000009">
    <property type="protein sequence ID" value="KZK75164.1"/>
    <property type="molecule type" value="Genomic_DNA"/>
</dbReference>
<evidence type="ECO:0000259" key="13">
    <source>
        <dbReference type="Pfam" id="PF00593"/>
    </source>
</evidence>
<keyword evidence="8 15" id="KW-0675">Receptor</keyword>
<evidence type="ECO:0000256" key="9">
    <source>
        <dbReference type="ARBA" id="ARBA00023237"/>
    </source>
</evidence>
<reference evidence="15 16" key="1">
    <citation type="submission" date="2016-03" db="EMBL/GenBank/DDBJ databases">
        <title>Speciation and ecological success in dimly lit waters: horizontal gene transfer in a green sulfur bacteria bloom unveiled by metagenomic assembly.</title>
        <authorList>
            <person name="Llorens-Mares T."/>
            <person name="Liu Z."/>
            <person name="Allen L.Z."/>
            <person name="Rusch D.B."/>
            <person name="Craig M.T."/>
            <person name="Dupont C.L."/>
            <person name="Bryant D.A."/>
            <person name="Casamayor E.O."/>
        </authorList>
    </citation>
    <scope>NUCLEOTIDE SEQUENCE [LARGE SCALE GENOMIC DNA]</scope>
    <source>
        <strain evidence="15">CIII</strain>
    </source>
</reference>
<dbReference type="Pfam" id="PF00593">
    <property type="entry name" value="TonB_dep_Rec_b-barrel"/>
    <property type="match status" value="1"/>
</dbReference>
<gene>
    <name evidence="15" type="ORF">A3K90_05435</name>
</gene>
<dbReference type="InterPro" id="IPR012910">
    <property type="entry name" value="Plug_dom"/>
</dbReference>
<feature type="chain" id="PRO_5007862388" evidence="12">
    <location>
        <begin position="22"/>
        <end position="624"/>
    </location>
</feature>
<evidence type="ECO:0000256" key="5">
    <source>
        <dbReference type="ARBA" id="ARBA00022729"/>
    </source>
</evidence>
<dbReference type="GO" id="GO:0009279">
    <property type="term" value="C:cell outer membrane"/>
    <property type="evidence" value="ECO:0007669"/>
    <property type="project" value="UniProtKB-SubCell"/>
</dbReference>
<comment type="similarity">
    <text evidence="10 11">Belongs to the TonB-dependent receptor family.</text>
</comment>
<evidence type="ECO:0000256" key="4">
    <source>
        <dbReference type="ARBA" id="ARBA00022692"/>
    </source>
</evidence>
<dbReference type="CDD" id="cd01347">
    <property type="entry name" value="ligand_gated_channel"/>
    <property type="match status" value="1"/>
</dbReference>
<dbReference type="Gene3D" id="2.40.170.20">
    <property type="entry name" value="TonB-dependent receptor, beta-barrel domain"/>
    <property type="match status" value="1"/>
</dbReference>
<dbReference type="InterPro" id="IPR037066">
    <property type="entry name" value="Plug_dom_sf"/>
</dbReference>
<dbReference type="InterPro" id="IPR036942">
    <property type="entry name" value="Beta-barrel_TonB_sf"/>
</dbReference>
<organism evidence="15 16">
    <name type="scientific">Pelodictyon luteolum</name>
    <dbReference type="NCBI Taxonomy" id="1100"/>
    <lineage>
        <taxon>Bacteria</taxon>
        <taxon>Pseudomonadati</taxon>
        <taxon>Chlorobiota</taxon>
        <taxon>Chlorobiia</taxon>
        <taxon>Chlorobiales</taxon>
        <taxon>Chlorobiaceae</taxon>
        <taxon>Chlorobium/Pelodictyon group</taxon>
        <taxon>Pelodictyon</taxon>
    </lineage>
</organism>
<protein>
    <submittedName>
        <fullName evidence="15">TonB-dependent receptor</fullName>
    </submittedName>
</protein>
<keyword evidence="7 10" id="KW-0472">Membrane</keyword>
<feature type="domain" description="TonB-dependent receptor-like beta-barrel" evidence="13">
    <location>
        <begin position="213"/>
        <end position="598"/>
    </location>
</feature>
<keyword evidence="5 12" id="KW-0732">Signal</keyword>
<dbReference type="GO" id="GO:0015344">
    <property type="term" value="F:siderophore uptake transmembrane transporter activity"/>
    <property type="evidence" value="ECO:0007669"/>
    <property type="project" value="TreeGrafter"/>
</dbReference>
<evidence type="ECO:0000256" key="6">
    <source>
        <dbReference type="ARBA" id="ARBA00023077"/>
    </source>
</evidence>
<evidence type="ECO:0000256" key="11">
    <source>
        <dbReference type="RuleBase" id="RU003357"/>
    </source>
</evidence>
<feature type="domain" description="TonB-dependent receptor plug" evidence="14">
    <location>
        <begin position="50"/>
        <end position="153"/>
    </location>
</feature>
<dbReference type="PANTHER" id="PTHR30069:SF29">
    <property type="entry name" value="HEMOGLOBIN AND HEMOGLOBIN-HAPTOGLOBIN-BINDING PROTEIN 1-RELATED"/>
    <property type="match status" value="1"/>
</dbReference>
<dbReference type="Pfam" id="PF07715">
    <property type="entry name" value="Plug"/>
    <property type="match status" value="1"/>
</dbReference>
<accession>A0A165MEW1</accession>
<dbReference type="RefSeq" id="WP_303680714.1">
    <property type="nucleotide sequence ID" value="NZ_LVWG01000009.1"/>
</dbReference>